<name>A0A8V5HDX0_MELUD</name>
<dbReference type="Ensembl" id="ENSMUNT00000030420.1">
    <property type="protein sequence ID" value="ENSMUNP00000029964.1"/>
    <property type="gene ID" value="ENSMUNG00000019987.1"/>
</dbReference>
<accession>A0A8V5HDX0</accession>
<sequence>MHGCSLVCLCECFLVIDLRESFMKYCHCNSKESRLVPSVLRGFLY</sequence>
<reference evidence="1" key="1">
    <citation type="submission" date="2020-03" db="EMBL/GenBank/DDBJ databases">
        <title>Melopsittacus undulatus (budgerigar) genome, bMelUnd1, maternal haplotype with Z.</title>
        <authorList>
            <person name="Gedman G."/>
            <person name="Mountcastle J."/>
            <person name="Haase B."/>
            <person name="Formenti G."/>
            <person name="Wright T."/>
            <person name="Apodaca J."/>
            <person name="Pelan S."/>
            <person name="Chow W."/>
            <person name="Rhie A."/>
            <person name="Howe K."/>
            <person name="Fedrigo O."/>
            <person name="Jarvis E.D."/>
        </authorList>
    </citation>
    <scope>NUCLEOTIDE SEQUENCE [LARGE SCALE GENOMIC DNA]</scope>
</reference>
<keyword evidence="2" id="KW-1185">Reference proteome</keyword>
<dbReference type="AlphaFoldDB" id="A0A8V5HDX0"/>
<dbReference type="Proteomes" id="UP000694405">
    <property type="component" value="Chromosome 11"/>
</dbReference>
<evidence type="ECO:0000313" key="1">
    <source>
        <dbReference type="Ensembl" id="ENSMUNP00000029964.1"/>
    </source>
</evidence>
<reference evidence="1" key="3">
    <citation type="submission" date="2025-09" db="UniProtKB">
        <authorList>
            <consortium name="Ensembl"/>
        </authorList>
    </citation>
    <scope>IDENTIFICATION</scope>
</reference>
<reference evidence="1" key="2">
    <citation type="submission" date="2025-08" db="UniProtKB">
        <authorList>
            <consortium name="Ensembl"/>
        </authorList>
    </citation>
    <scope>IDENTIFICATION</scope>
</reference>
<proteinExistence type="predicted"/>
<evidence type="ECO:0000313" key="2">
    <source>
        <dbReference type="Proteomes" id="UP000694405"/>
    </source>
</evidence>
<organism evidence="1 2">
    <name type="scientific">Melopsittacus undulatus</name>
    <name type="common">Budgerigar</name>
    <name type="synonym">Psittacus undulatus</name>
    <dbReference type="NCBI Taxonomy" id="13146"/>
    <lineage>
        <taxon>Eukaryota</taxon>
        <taxon>Metazoa</taxon>
        <taxon>Chordata</taxon>
        <taxon>Craniata</taxon>
        <taxon>Vertebrata</taxon>
        <taxon>Euteleostomi</taxon>
        <taxon>Archelosauria</taxon>
        <taxon>Archosauria</taxon>
        <taxon>Dinosauria</taxon>
        <taxon>Saurischia</taxon>
        <taxon>Theropoda</taxon>
        <taxon>Coelurosauria</taxon>
        <taxon>Aves</taxon>
        <taxon>Neognathae</taxon>
        <taxon>Neoaves</taxon>
        <taxon>Telluraves</taxon>
        <taxon>Australaves</taxon>
        <taxon>Psittaciformes</taxon>
        <taxon>Psittaculidae</taxon>
        <taxon>Melopsittacus</taxon>
    </lineage>
</organism>
<protein>
    <submittedName>
        <fullName evidence="1">Uncharacterized protein</fullName>
    </submittedName>
</protein>